<protein>
    <recommendedName>
        <fullName evidence="4">Secreted protein</fullName>
    </recommendedName>
</protein>
<accession>A0AAQ4DFR2</accession>
<evidence type="ECO:0008006" key="4">
    <source>
        <dbReference type="Google" id="ProtNLM"/>
    </source>
</evidence>
<proteinExistence type="predicted"/>
<dbReference type="Proteomes" id="UP001321473">
    <property type="component" value="Unassembled WGS sequence"/>
</dbReference>
<evidence type="ECO:0000313" key="2">
    <source>
        <dbReference type="EMBL" id="KAK8761302.1"/>
    </source>
</evidence>
<feature type="chain" id="PRO_5043012385" description="Secreted protein" evidence="1">
    <location>
        <begin position="26"/>
        <end position="188"/>
    </location>
</feature>
<feature type="signal peptide" evidence="1">
    <location>
        <begin position="1"/>
        <end position="25"/>
    </location>
</feature>
<reference evidence="2 3" key="1">
    <citation type="journal article" date="2023" name="Arcadia Sci">
        <title>De novo assembly of a long-read Amblyomma americanum tick genome.</title>
        <authorList>
            <person name="Chou S."/>
            <person name="Poskanzer K.E."/>
            <person name="Rollins M."/>
            <person name="Thuy-Boun P.S."/>
        </authorList>
    </citation>
    <scope>NUCLEOTIDE SEQUENCE [LARGE SCALE GENOMIC DNA]</scope>
    <source>
        <strain evidence="2">F_SG_1</strain>
        <tissue evidence="2">Salivary glands</tissue>
    </source>
</reference>
<sequence length="188" mass="20288">MHANPLVCLVQLIGVLLLFPPRSYSPSSPASTIGSNLLEHRAYYVPAAVYDKEFQRGHPVISTMIAVPNISDKLVALRASPEYIRPGHHAPRAQGHGTSSTMHANPFVSLVQLIGVLLLFPPRSYSPSSPASTIGSNLLEHRAYYVPAAVHDKGFQRGLPVKSTMISGPNISDTVAALRASPEYKART</sequence>
<name>A0AAQ4DFR2_AMBAM</name>
<evidence type="ECO:0000313" key="3">
    <source>
        <dbReference type="Proteomes" id="UP001321473"/>
    </source>
</evidence>
<dbReference type="AlphaFoldDB" id="A0AAQ4DFR2"/>
<dbReference type="EMBL" id="JARKHS020031319">
    <property type="protein sequence ID" value="KAK8761302.1"/>
    <property type="molecule type" value="Genomic_DNA"/>
</dbReference>
<keyword evidence="1" id="KW-0732">Signal</keyword>
<comment type="caution">
    <text evidence="2">The sequence shown here is derived from an EMBL/GenBank/DDBJ whole genome shotgun (WGS) entry which is preliminary data.</text>
</comment>
<gene>
    <name evidence="2" type="ORF">V5799_027432</name>
</gene>
<keyword evidence="3" id="KW-1185">Reference proteome</keyword>
<organism evidence="2 3">
    <name type="scientific">Amblyomma americanum</name>
    <name type="common">Lone star tick</name>
    <dbReference type="NCBI Taxonomy" id="6943"/>
    <lineage>
        <taxon>Eukaryota</taxon>
        <taxon>Metazoa</taxon>
        <taxon>Ecdysozoa</taxon>
        <taxon>Arthropoda</taxon>
        <taxon>Chelicerata</taxon>
        <taxon>Arachnida</taxon>
        <taxon>Acari</taxon>
        <taxon>Parasitiformes</taxon>
        <taxon>Ixodida</taxon>
        <taxon>Ixodoidea</taxon>
        <taxon>Ixodidae</taxon>
        <taxon>Amblyomminae</taxon>
        <taxon>Amblyomma</taxon>
    </lineage>
</organism>
<evidence type="ECO:0000256" key="1">
    <source>
        <dbReference type="SAM" id="SignalP"/>
    </source>
</evidence>